<dbReference type="InterPro" id="IPR020849">
    <property type="entry name" value="Small_GTPase_Ras-type"/>
</dbReference>
<dbReference type="NCBIfam" id="TIGR00231">
    <property type="entry name" value="small_GTP"/>
    <property type="match status" value="1"/>
</dbReference>
<evidence type="ECO:0000256" key="1">
    <source>
        <dbReference type="ARBA" id="ARBA00022741"/>
    </source>
</evidence>
<dbReference type="AlphaFoldDB" id="A0A2G5B534"/>
<keyword evidence="1" id="KW-0547">Nucleotide-binding</keyword>
<dbReference type="EMBL" id="KZ303521">
    <property type="protein sequence ID" value="PIA14116.1"/>
    <property type="molecule type" value="Genomic_DNA"/>
</dbReference>
<reference evidence="3 4" key="1">
    <citation type="journal article" date="2015" name="Genome Biol. Evol.">
        <title>Phylogenomic analyses indicate that early fungi evolved digesting cell walls of algal ancestors of land plants.</title>
        <authorList>
            <person name="Chang Y."/>
            <person name="Wang S."/>
            <person name="Sekimoto S."/>
            <person name="Aerts A.L."/>
            <person name="Choi C."/>
            <person name="Clum A."/>
            <person name="LaButti K.M."/>
            <person name="Lindquist E.A."/>
            <person name="Yee Ngan C."/>
            <person name="Ohm R.A."/>
            <person name="Salamov A.A."/>
            <person name="Grigoriev I.V."/>
            <person name="Spatafora J.W."/>
            <person name="Berbee M.L."/>
        </authorList>
    </citation>
    <scope>NUCLEOTIDE SEQUENCE [LARGE SCALE GENOMIC DNA]</scope>
    <source>
        <strain evidence="3 4">NRRL 1564</strain>
    </source>
</reference>
<proteinExistence type="predicted"/>
<evidence type="ECO:0000256" key="2">
    <source>
        <dbReference type="ARBA" id="ARBA00023134"/>
    </source>
</evidence>
<dbReference type="GO" id="GO:0007165">
    <property type="term" value="P:signal transduction"/>
    <property type="evidence" value="ECO:0007669"/>
    <property type="project" value="InterPro"/>
</dbReference>
<dbReference type="GO" id="GO:0003924">
    <property type="term" value="F:GTPase activity"/>
    <property type="evidence" value="ECO:0007669"/>
    <property type="project" value="InterPro"/>
</dbReference>
<dbReference type="Gene3D" id="3.40.50.300">
    <property type="entry name" value="P-loop containing nucleotide triphosphate hydrolases"/>
    <property type="match status" value="1"/>
</dbReference>
<dbReference type="PROSITE" id="PS51420">
    <property type="entry name" value="RHO"/>
    <property type="match status" value="1"/>
</dbReference>
<dbReference type="PROSITE" id="PS51421">
    <property type="entry name" value="RAS"/>
    <property type="match status" value="1"/>
</dbReference>
<dbReference type="GO" id="GO:0016020">
    <property type="term" value="C:membrane"/>
    <property type="evidence" value="ECO:0007669"/>
    <property type="project" value="InterPro"/>
</dbReference>
<protein>
    <recommendedName>
        <fullName evidence="5">Ras-domain-containing protein</fullName>
    </recommendedName>
</protein>
<dbReference type="SMART" id="SM00174">
    <property type="entry name" value="RHO"/>
    <property type="match status" value="1"/>
</dbReference>
<gene>
    <name evidence="3" type="ORF">COEREDRAFT_82941</name>
</gene>
<dbReference type="PRINTS" id="PR00449">
    <property type="entry name" value="RASTRNSFRMNG"/>
</dbReference>
<dbReference type="InterPro" id="IPR005225">
    <property type="entry name" value="Small_GTP-bd"/>
</dbReference>
<dbReference type="InterPro" id="IPR001806">
    <property type="entry name" value="Small_GTPase"/>
</dbReference>
<dbReference type="Proteomes" id="UP000242474">
    <property type="component" value="Unassembled WGS sequence"/>
</dbReference>
<dbReference type="STRING" id="763665.A0A2G5B534"/>
<dbReference type="SUPFAM" id="SSF52540">
    <property type="entry name" value="P-loop containing nucleoside triphosphate hydrolases"/>
    <property type="match status" value="1"/>
</dbReference>
<organism evidence="3 4">
    <name type="scientific">Coemansia reversa (strain ATCC 12441 / NRRL 1564)</name>
    <dbReference type="NCBI Taxonomy" id="763665"/>
    <lineage>
        <taxon>Eukaryota</taxon>
        <taxon>Fungi</taxon>
        <taxon>Fungi incertae sedis</taxon>
        <taxon>Zoopagomycota</taxon>
        <taxon>Kickxellomycotina</taxon>
        <taxon>Kickxellomycetes</taxon>
        <taxon>Kickxellales</taxon>
        <taxon>Kickxellaceae</taxon>
        <taxon>Coemansia</taxon>
    </lineage>
</organism>
<dbReference type="OrthoDB" id="5976022at2759"/>
<dbReference type="Pfam" id="PF00071">
    <property type="entry name" value="Ras"/>
    <property type="match status" value="1"/>
</dbReference>
<keyword evidence="4" id="KW-1185">Reference proteome</keyword>
<sequence length="194" mass="20921">MTNLLDRNVVVLGGIGVGKSTAIQRFLGNEFTDRYQPTVKNTYNKKVAVGKVEYNLSIIDTAGQDETSLLDSSYVGAADVYVIAFSVTFRKSFEIAQVIRDKILDMSGTETVAMVLVGNKSDLSNERQISKSEAEKVAKSFACPYIETSAKENLNIDQVFVNSVKIANGARAGGASDSEDGANQLADKSTCILM</sequence>
<evidence type="ECO:0000313" key="3">
    <source>
        <dbReference type="EMBL" id="PIA14116.1"/>
    </source>
</evidence>
<name>A0A2G5B534_COERN</name>
<dbReference type="GO" id="GO:0005525">
    <property type="term" value="F:GTP binding"/>
    <property type="evidence" value="ECO:0007669"/>
    <property type="project" value="UniProtKB-KW"/>
</dbReference>
<accession>A0A2G5B534</accession>
<dbReference type="SMART" id="SM00175">
    <property type="entry name" value="RAB"/>
    <property type="match status" value="1"/>
</dbReference>
<dbReference type="PROSITE" id="PS51419">
    <property type="entry name" value="RAB"/>
    <property type="match status" value="1"/>
</dbReference>
<dbReference type="InterPro" id="IPR027417">
    <property type="entry name" value="P-loop_NTPase"/>
</dbReference>
<evidence type="ECO:0000313" key="4">
    <source>
        <dbReference type="Proteomes" id="UP000242474"/>
    </source>
</evidence>
<evidence type="ECO:0008006" key="5">
    <source>
        <dbReference type="Google" id="ProtNLM"/>
    </source>
</evidence>
<dbReference type="PANTHER" id="PTHR24070">
    <property type="entry name" value="RAS, DI-RAS, AND RHEB FAMILY MEMBERS OF SMALL GTPASE SUPERFAMILY"/>
    <property type="match status" value="1"/>
</dbReference>
<dbReference type="FunFam" id="3.40.50.300:FF:001447">
    <property type="entry name" value="Ras-related protein Rab-1B"/>
    <property type="match status" value="1"/>
</dbReference>
<dbReference type="SMART" id="SM00173">
    <property type="entry name" value="RAS"/>
    <property type="match status" value="1"/>
</dbReference>
<keyword evidence="2" id="KW-0342">GTP-binding</keyword>